<evidence type="ECO:0000256" key="4">
    <source>
        <dbReference type="SAM" id="Coils"/>
    </source>
</evidence>
<keyword evidence="4" id="KW-0175">Coiled coil</keyword>
<feature type="domain" description="Type I restriction modification DNA specificity" evidence="5">
    <location>
        <begin position="148"/>
        <end position="192"/>
    </location>
</feature>
<evidence type="ECO:0000256" key="2">
    <source>
        <dbReference type="ARBA" id="ARBA00022747"/>
    </source>
</evidence>
<proteinExistence type="inferred from homology"/>
<sequence>MEKEKNKGRIPQLRFPEFKNAPAWEQRKSDKIFQSVSDKNHPDLPVLSASQELGMVKRDDVGIDIKYDKSSLKNYKRVVPGQFVIHLRSFQGGFAHSIIEGITSPAYTILDFVKLDEHSDLFWKNILTSRDFIKRLEAVTYGIRDGRSISFSDFSSLNFNFPTLPEQKAIGDFFQTLDRSIALHQRELENLKNRKKSLLQKMFPKNGESVPKIRFPEFKTAPAWEQRKLGEVAEITMGQSPNSANYTNNPSDHILVQGNADMRNGYVHPRVWTTQVTKTAKKRALIISVRAPVGDVGKTEYNVVLGRGVAAIQGNEFIFQLLSKMKINGYWEKLSTGSTFESINSNDLKDASISLPSLPEQTAIGDFFSALDRSIALHQRKLEHLKLRKKALLQKIFP</sequence>
<feature type="domain" description="Type I restriction modification DNA specificity" evidence="5">
    <location>
        <begin position="224"/>
        <end position="386"/>
    </location>
</feature>
<dbReference type="EMBL" id="BASY01000003">
    <property type="protein sequence ID" value="GAD45923.1"/>
    <property type="molecule type" value="Genomic_DNA"/>
</dbReference>
<dbReference type="RefSeq" id="WP_022526100.1">
    <property type="nucleotide sequence ID" value="NZ_BASY01000003.1"/>
</dbReference>
<feature type="coiled-coil region" evidence="4">
    <location>
        <begin position="174"/>
        <end position="201"/>
    </location>
</feature>
<dbReference type="InterPro" id="IPR000055">
    <property type="entry name" value="Restrct_endonuc_typeI_TRD"/>
</dbReference>
<dbReference type="InterPro" id="IPR052021">
    <property type="entry name" value="Type-I_RS_S_subunit"/>
</dbReference>
<dbReference type="Gene3D" id="3.90.220.20">
    <property type="entry name" value="DNA methylase specificity domains"/>
    <property type="match status" value="2"/>
</dbReference>
<name>A0AAN4T528_STRAP</name>
<dbReference type="Proteomes" id="UP000016981">
    <property type="component" value="Unassembled WGS sequence"/>
</dbReference>
<accession>A0AAN4T528</accession>
<comment type="similarity">
    <text evidence="1">Belongs to the type-I restriction system S methylase family.</text>
</comment>
<evidence type="ECO:0000313" key="7">
    <source>
        <dbReference type="Proteomes" id="UP000016981"/>
    </source>
</evidence>
<evidence type="ECO:0000256" key="1">
    <source>
        <dbReference type="ARBA" id="ARBA00010923"/>
    </source>
</evidence>
<dbReference type="PANTHER" id="PTHR30408">
    <property type="entry name" value="TYPE-1 RESTRICTION ENZYME ECOKI SPECIFICITY PROTEIN"/>
    <property type="match status" value="1"/>
</dbReference>
<dbReference type="GO" id="GO:0009307">
    <property type="term" value="P:DNA restriction-modification system"/>
    <property type="evidence" value="ECO:0007669"/>
    <property type="project" value="UniProtKB-KW"/>
</dbReference>
<evidence type="ECO:0000259" key="5">
    <source>
        <dbReference type="Pfam" id="PF01420"/>
    </source>
</evidence>
<dbReference type="Gene3D" id="1.10.287.1120">
    <property type="entry name" value="Bipartite methylase S protein"/>
    <property type="match status" value="1"/>
</dbReference>
<dbReference type="CDD" id="cd17494">
    <property type="entry name" value="RMtype1_S_Sma198ORF994P-TRD2-CR2_like"/>
    <property type="match status" value="1"/>
</dbReference>
<organism evidence="6 7">
    <name type="scientific">Streptococcus anginosus T5</name>
    <dbReference type="NCBI Taxonomy" id="1163302"/>
    <lineage>
        <taxon>Bacteria</taxon>
        <taxon>Bacillati</taxon>
        <taxon>Bacillota</taxon>
        <taxon>Bacilli</taxon>
        <taxon>Lactobacillales</taxon>
        <taxon>Streptococcaceae</taxon>
        <taxon>Streptococcus</taxon>
        <taxon>Streptococcus anginosus group</taxon>
    </lineage>
</organism>
<dbReference type="Pfam" id="PF01420">
    <property type="entry name" value="Methylase_S"/>
    <property type="match status" value="2"/>
</dbReference>
<comment type="caution">
    <text evidence="6">The sequence shown here is derived from an EMBL/GenBank/DDBJ whole genome shotgun (WGS) entry which is preliminary data.</text>
</comment>
<dbReference type="GO" id="GO:0003677">
    <property type="term" value="F:DNA binding"/>
    <property type="evidence" value="ECO:0007669"/>
    <property type="project" value="UniProtKB-KW"/>
</dbReference>
<dbReference type="PANTHER" id="PTHR30408:SF12">
    <property type="entry name" value="TYPE I RESTRICTION ENZYME MJAVIII SPECIFICITY SUBUNIT"/>
    <property type="match status" value="1"/>
</dbReference>
<dbReference type="AlphaFoldDB" id="A0AAN4T528"/>
<keyword evidence="3" id="KW-0238">DNA-binding</keyword>
<reference evidence="7" key="1">
    <citation type="submission" date="2013-09" db="EMBL/GenBank/DDBJ databases">
        <title>Genome Sequences of seven clinical isolates and type strains of anginosus group streptococci.</title>
        <authorList>
            <person name="Maruyama F."/>
            <person name="Sakurai A."/>
            <person name="Ogura Y."/>
            <person name="Homma H."/>
            <person name="Takahashi N."/>
            <person name="Ohtsubo Y."/>
            <person name="Hoshino T."/>
            <person name="Okahashi N."/>
            <person name="Nakagawa I."/>
            <person name="Kimura S."/>
            <person name="Fujiwara T."/>
            <person name="Hayashi T."/>
            <person name="Shintani S."/>
        </authorList>
    </citation>
    <scope>NUCLEOTIDE SEQUENCE [LARGE SCALE GENOMIC DNA]</scope>
    <source>
        <strain evidence="7">T5</strain>
    </source>
</reference>
<protein>
    <recommendedName>
        <fullName evidence="5">Type I restriction modification DNA specificity domain-containing protein</fullName>
    </recommendedName>
</protein>
<keyword evidence="2" id="KW-0680">Restriction system</keyword>
<gene>
    <name evidence="6" type="ORF">ANG6_0418</name>
</gene>
<dbReference type="InterPro" id="IPR044946">
    <property type="entry name" value="Restrct_endonuc_typeI_TRD_sf"/>
</dbReference>
<evidence type="ECO:0000256" key="3">
    <source>
        <dbReference type="ARBA" id="ARBA00023125"/>
    </source>
</evidence>
<dbReference type="SUPFAM" id="SSF116734">
    <property type="entry name" value="DNA methylase specificity domain"/>
    <property type="match status" value="2"/>
</dbReference>
<evidence type="ECO:0000313" key="6">
    <source>
        <dbReference type="EMBL" id="GAD45923.1"/>
    </source>
</evidence>